<accession>G8QR82</accession>
<dbReference type="InterPro" id="IPR011013">
    <property type="entry name" value="Gal_mutarotase_sf_dom"/>
</dbReference>
<dbReference type="KEGG" id="sgp:SpiGrapes_3273"/>
<dbReference type="EMBL" id="CP003155">
    <property type="protein sequence ID" value="AEV31017.1"/>
    <property type="molecule type" value="Genomic_DNA"/>
</dbReference>
<keyword evidence="2" id="KW-1185">Reference proteome</keyword>
<dbReference type="InterPro" id="IPR014718">
    <property type="entry name" value="GH-type_carb-bd"/>
</dbReference>
<name>G8QR82_SPHPG</name>
<dbReference type="Gene3D" id="2.70.98.10">
    <property type="match status" value="1"/>
</dbReference>
<dbReference type="STRING" id="158190.SpiGrapes_3273"/>
<dbReference type="Pfam" id="PF01263">
    <property type="entry name" value="Aldose_epim"/>
    <property type="match status" value="1"/>
</dbReference>
<dbReference type="GO" id="GO:0005975">
    <property type="term" value="P:carbohydrate metabolic process"/>
    <property type="evidence" value="ECO:0007669"/>
    <property type="project" value="InterPro"/>
</dbReference>
<protein>
    <submittedName>
        <fullName evidence="1">Galactose mutarotase-like enzyme</fullName>
    </submittedName>
</protein>
<dbReference type="eggNOG" id="COG2017">
    <property type="taxonomic scope" value="Bacteria"/>
</dbReference>
<sequence length="287" mass="32969">MIFLQNETFSMEISTLGAEPQSLKNTKSNLEYIWNGNKEYWFRHAPLLFPMTGPTKDNMISVEDTLYPMPNNGFARDLEFTVLEHDDTHAVFMLSDSAKTRSMYPFGFTLTVTYTLLADGYTAKAEIFAKDDLYFTFGWHPAFNLDINGEGTPLEQYYVCFEQKEQVDRNYPSNGVFITEKNFLDAKDFFDLSRSETAKGPIILENLKSPKVTLRCKTGDHGVTVTRGDMATFVIWTCAPKQAQYLCLEPMRSFGDTTRPLELKKMKEAEFLEKGTTRVFENSFFVF</sequence>
<dbReference type="RefSeq" id="WP_014271856.1">
    <property type="nucleotide sequence ID" value="NC_016633.1"/>
</dbReference>
<dbReference type="OrthoDB" id="9795355at2"/>
<organism evidence="1 2">
    <name type="scientific">Sphaerochaeta pleomorpha (strain ATCC BAA-1885 / DSM 22778 / Grapes)</name>
    <dbReference type="NCBI Taxonomy" id="158190"/>
    <lineage>
        <taxon>Bacteria</taxon>
        <taxon>Pseudomonadati</taxon>
        <taxon>Spirochaetota</taxon>
        <taxon>Spirochaetia</taxon>
        <taxon>Spirochaetales</taxon>
        <taxon>Sphaerochaetaceae</taxon>
        <taxon>Sphaerochaeta</taxon>
    </lineage>
</organism>
<dbReference type="HOGENOM" id="CLU_057834_1_0_12"/>
<dbReference type="GO" id="GO:0016853">
    <property type="term" value="F:isomerase activity"/>
    <property type="evidence" value="ECO:0007669"/>
    <property type="project" value="InterPro"/>
</dbReference>
<dbReference type="SUPFAM" id="SSF74650">
    <property type="entry name" value="Galactose mutarotase-like"/>
    <property type="match status" value="1"/>
</dbReference>
<evidence type="ECO:0000313" key="2">
    <source>
        <dbReference type="Proteomes" id="UP000005632"/>
    </source>
</evidence>
<gene>
    <name evidence="1" type="ordered locus">SpiGrapes_3273</name>
</gene>
<proteinExistence type="predicted"/>
<dbReference type="Proteomes" id="UP000005632">
    <property type="component" value="Chromosome"/>
</dbReference>
<reference evidence="1 2" key="1">
    <citation type="submission" date="2011-11" db="EMBL/GenBank/DDBJ databases">
        <title>Complete sequence of Spirochaeta sp. grapes.</title>
        <authorList>
            <consortium name="US DOE Joint Genome Institute"/>
            <person name="Lucas S."/>
            <person name="Han J."/>
            <person name="Lapidus A."/>
            <person name="Cheng J.-F."/>
            <person name="Goodwin L."/>
            <person name="Pitluck S."/>
            <person name="Peters L."/>
            <person name="Ovchinnikova G."/>
            <person name="Munk A.C."/>
            <person name="Detter J.C."/>
            <person name="Han C."/>
            <person name="Tapia R."/>
            <person name="Land M."/>
            <person name="Hauser L."/>
            <person name="Kyrpides N."/>
            <person name="Ivanova N."/>
            <person name="Pagani I."/>
            <person name="Ritalahtilisa K."/>
            <person name="Loeffler F."/>
            <person name="Woyke T."/>
        </authorList>
    </citation>
    <scope>NUCLEOTIDE SEQUENCE [LARGE SCALE GENOMIC DNA]</scope>
    <source>
        <strain evidence="2">ATCC BAA-1885 / DSM 22778 / Grapes</strain>
    </source>
</reference>
<dbReference type="AlphaFoldDB" id="G8QR82"/>
<evidence type="ECO:0000313" key="1">
    <source>
        <dbReference type="EMBL" id="AEV31017.1"/>
    </source>
</evidence>
<dbReference type="InterPro" id="IPR008183">
    <property type="entry name" value="Aldose_1/G6P_1-epimerase"/>
</dbReference>
<dbReference type="GO" id="GO:0030246">
    <property type="term" value="F:carbohydrate binding"/>
    <property type="evidence" value="ECO:0007669"/>
    <property type="project" value="InterPro"/>
</dbReference>